<dbReference type="CDD" id="cd03230">
    <property type="entry name" value="ABC_DR_subfamily_A"/>
    <property type="match status" value="1"/>
</dbReference>
<dbReference type="Proteomes" id="UP000238220">
    <property type="component" value="Unassembled WGS sequence"/>
</dbReference>
<keyword evidence="2" id="KW-0813">Transport</keyword>
<feature type="domain" description="ABC transporter" evidence="5">
    <location>
        <begin position="7"/>
        <end position="236"/>
    </location>
</feature>
<gene>
    <name evidence="6" type="ORF">C3942_04755</name>
</gene>
<sequence>MESEVLIEARALTRRYGPTLAVDGLHLTLRKGEILGLLGPNGAGKSTTMKMLTGNLAPSAGEVLIGGKSLREDAKAAKRALGYLPEQPPVYGELTVDEYLDYCASLHGIARKSRPEAVASAKRDCGLADVSRRLIGNLSKGYQQRVGLAQAIIHRPPVIILDEPTVGLDPIQIREIRALIAALGRNHSVILSSHILPEIQAVCSRVMIINRGRAVYNEPVTAVKSAAFGAIAAVFRQLPDARTLETLAGVRRVLALGEGRYRIEVDGSADPREAIAGAAVEGGWGLLELRAEAQTLEEIFVELTSRDAALAEAA</sequence>
<evidence type="ECO:0000313" key="7">
    <source>
        <dbReference type="Proteomes" id="UP000238220"/>
    </source>
</evidence>
<evidence type="ECO:0000256" key="3">
    <source>
        <dbReference type="ARBA" id="ARBA00022741"/>
    </source>
</evidence>
<dbReference type="PANTHER" id="PTHR43335:SF4">
    <property type="entry name" value="ABC TRANSPORTER, ATP-BINDING PROTEIN"/>
    <property type="match status" value="1"/>
</dbReference>
<keyword evidence="4 6" id="KW-0067">ATP-binding</keyword>
<dbReference type="AlphaFoldDB" id="A0A2S5TJ29"/>
<evidence type="ECO:0000313" key="6">
    <source>
        <dbReference type="EMBL" id="PPE74989.1"/>
    </source>
</evidence>
<organism evidence="6 7">
    <name type="scientific">Solimonas fluminis</name>
    <dbReference type="NCBI Taxonomy" id="2086571"/>
    <lineage>
        <taxon>Bacteria</taxon>
        <taxon>Pseudomonadati</taxon>
        <taxon>Pseudomonadota</taxon>
        <taxon>Gammaproteobacteria</taxon>
        <taxon>Nevskiales</taxon>
        <taxon>Nevskiaceae</taxon>
        <taxon>Solimonas</taxon>
    </lineage>
</organism>
<protein>
    <submittedName>
        <fullName evidence="6">ABC transporter ATP-binding protein</fullName>
    </submittedName>
</protein>
<evidence type="ECO:0000256" key="1">
    <source>
        <dbReference type="ARBA" id="ARBA00005417"/>
    </source>
</evidence>
<dbReference type="GO" id="GO:0016887">
    <property type="term" value="F:ATP hydrolysis activity"/>
    <property type="evidence" value="ECO:0007669"/>
    <property type="project" value="InterPro"/>
</dbReference>
<dbReference type="RefSeq" id="WP_104229215.1">
    <property type="nucleotide sequence ID" value="NZ_PSNW01000002.1"/>
</dbReference>
<dbReference type="Pfam" id="PF00005">
    <property type="entry name" value="ABC_tran"/>
    <property type="match status" value="1"/>
</dbReference>
<evidence type="ECO:0000256" key="4">
    <source>
        <dbReference type="ARBA" id="ARBA00022840"/>
    </source>
</evidence>
<keyword evidence="7" id="KW-1185">Reference proteome</keyword>
<dbReference type="OrthoDB" id="9781337at2"/>
<accession>A0A2S5TJ29</accession>
<dbReference type="InterPro" id="IPR027417">
    <property type="entry name" value="P-loop_NTPase"/>
</dbReference>
<evidence type="ECO:0000256" key="2">
    <source>
        <dbReference type="ARBA" id="ARBA00022448"/>
    </source>
</evidence>
<comment type="similarity">
    <text evidence="1">Belongs to the ABC transporter superfamily.</text>
</comment>
<proteinExistence type="inferred from homology"/>
<dbReference type="PANTHER" id="PTHR43335">
    <property type="entry name" value="ABC TRANSPORTER, ATP-BINDING PROTEIN"/>
    <property type="match status" value="1"/>
</dbReference>
<dbReference type="SUPFAM" id="SSF52540">
    <property type="entry name" value="P-loop containing nucleoside triphosphate hydrolases"/>
    <property type="match status" value="1"/>
</dbReference>
<dbReference type="InterPro" id="IPR003439">
    <property type="entry name" value="ABC_transporter-like_ATP-bd"/>
</dbReference>
<evidence type="ECO:0000259" key="5">
    <source>
        <dbReference type="PROSITE" id="PS50893"/>
    </source>
</evidence>
<dbReference type="Gene3D" id="3.40.50.300">
    <property type="entry name" value="P-loop containing nucleotide triphosphate hydrolases"/>
    <property type="match status" value="1"/>
</dbReference>
<dbReference type="PROSITE" id="PS50893">
    <property type="entry name" value="ABC_TRANSPORTER_2"/>
    <property type="match status" value="1"/>
</dbReference>
<keyword evidence="3" id="KW-0547">Nucleotide-binding</keyword>
<dbReference type="InterPro" id="IPR003593">
    <property type="entry name" value="AAA+_ATPase"/>
</dbReference>
<dbReference type="EMBL" id="PSNW01000002">
    <property type="protein sequence ID" value="PPE74989.1"/>
    <property type="molecule type" value="Genomic_DNA"/>
</dbReference>
<name>A0A2S5TJ29_9GAMM</name>
<dbReference type="GO" id="GO:0005524">
    <property type="term" value="F:ATP binding"/>
    <property type="evidence" value="ECO:0007669"/>
    <property type="project" value="UniProtKB-KW"/>
</dbReference>
<reference evidence="6 7" key="1">
    <citation type="submission" date="2018-02" db="EMBL/GenBank/DDBJ databases">
        <title>Genome sequencing of Solimonas sp. HR-BB.</title>
        <authorList>
            <person name="Lee Y."/>
            <person name="Jeon C.O."/>
        </authorList>
    </citation>
    <scope>NUCLEOTIDE SEQUENCE [LARGE SCALE GENOMIC DNA]</scope>
    <source>
        <strain evidence="6 7">HR-BB</strain>
    </source>
</reference>
<comment type="caution">
    <text evidence="6">The sequence shown here is derived from an EMBL/GenBank/DDBJ whole genome shotgun (WGS) entry which is preliminary data.</text>
</comment>
<dbReference type="SMART" id="SM00382">
    <property type="entry name" value="AAA"/>
    <property type="match status" value="1"/>
</dbReference>